<comment type="cofactor">
    <cofactor evidence="12">
        <name>Zn(2+)</name>
        <dbReference type="ChEBI" id="CHEBI:29105"/>
    </cofactor>
    <text evidence="12">Binds 1 zinc ion per subunit.</text>
</comment>
<comment type="similarity">
    <text evidence="2">Belongs to the Fur family.</text>
</comment>
<sequence length="167" mass="19547">MSNSESLERVPVALSPRDRFVEFLQSKGMRVTQQRLSLVDHVFSRHEHFDADQLIEQLPPSGDPNHVSRPTVYRTLNEFVDAGLLRRFNLNGRAVYEHDYGYPQHDHFHCTECNKLLEFTSPELLQMRDDLGKQHQFRVTGHRLIISGICQECTQAKRRSRSRMNMI</sequence>
<evidence type="ECO:0000256" key="8">
    <source>
        <dbReference type="ARBA" id="ARBA00022833"/>
    </source>
</evidence>
<dbReference type="InterPro" id="IPR002481">
    <property type="entry name" value="FUR"/>
</dbReference>
<dbReference type="GO" id="GO:0005829">
    <property type="term" value="C:cytosol"/>
    <property type="evidence" value="ECO:0007669"/>
    <property type="project" value="TreeGrafter"/>
</dbReference>
<accession>A0A517YC25</accession>
<comment type="subunit">
    <text evidence="3">Homodimer.</text>
</comment>
<dbReference type="PANTHER" id="PTHR33202">
    <property type="entry name" value="ZINC UPTAKE REGULATION PROTEIN"/>
    <property type="match status" value="1"/>
</dbReference>
<dbReference type="CDD" id="cd07153">
    <property type="entry name" value="Fur_like"/>
    <property type="match status" value="1"/>
</dbReference>
<evidence type="ECO:0000256" key="3">
    <source>
        <dbReference type="ARBA" id="ARBA00011738"/>
    </source>
</evidence>
<dbReference type="RefSeq" id="WP_145088683.1">
    <property type="nucleotide sequence ID" value="NZ_CP036274.1"/>
</dbReference>
<evidence type="ECO:0000256" key="6">
    <source>
        <dbReference type="ARBA" id="ARBA00022491"/>
    </source>
</evidence>
<evidence type="ECO:0000256" key="2">
    <source>
        <dbReference type="ARBA" id="ARBA00007957"/>
    </source>
</evidence>
<evidence type="ECO:0000313" key="14">
    <source>
        <dbReference type="EMBL" id="QDU27672.1"/>
    </source>
</evidence>
<dbReference type="AlphaFoldDB" id="A0A517YC25"/>
<keyword evidence="13" id="KW-0408">Iron</keyword>
<keyword evidence="11" id="KW-0804">Transcription</keyword>
<keyword evidence="15" id="KW-1185">Reference proteome</keyword>
<feature type="binding site" evidence="13">
    <location>
        <position position="142"/>
    </location>
    <ligand>
        <name>Fe cation</name>
        <dbReference type="ChEBI" id="CHEBI:24875"/>
    </ligand>
</feature>
<evidence type="ECO:0000256" key="11">
    <source>
        <dbReference type="ARBA" id="ARBA00023163"/>
    </source>
</evidence>
<dbReference type="Gene3D" id="1.10.10.10">
    <property type="entry name" value="Winged helix-like DNA-binding domain superfamily/Winged helix DNA-binding domain"/>
    <property type="match status" value="1"/>
</dbReference>
<dbReference type="InterPro" id="IPR043135">
    <property type="entry name" value="Fur_C"/>
</dbReference>
<feature type="binding site" evidence="12">
    <location>
        <position position="110"/>
    </location>
    <ligand>
        <name>Zn(2+)</name>
        <dbReference type="ChEBI" id="CHEBI:29105"/>
    </ligand>
</feature>
<dbReference type="Gene3D" id="3.30.1490.190">
    <property type="match status" value="1"/>
</dbReference>
<feature type="binding site" evidence="12">
    <location>
        <position position="150"/>
    </location>
    <ligand>
        <name>Zn(2+)</name>
        <dbReference type="ChEBI" id="CHEBI:29105"/>
    </ligand>
</feature>
<dbReference type="GO" id="GO:0008270">
    <property type="term" value="F:zinc ion binding"/>
    <property type="evidence" value="ECO:0007669"/>
    <property type="project" value="TreeGrafter"/>
</dbReference>
<protein>
    <recommendedName>
        <fullName evidence="4">Ferric uptake regulation protein</fullName>
    </recommendedName>
</protein>
<evidence type="ECO:0000256" key="1">
    <source>
        <dbReference type="ARBA" id="ARBA00004496"/>
    </source>
</evidence>
<dbReference type="OrthoDB" id="8659436at2"/>
<comment type="subcellular location">
    <subcellularLocation>
        <location evidence="1">Cytoplasm</location>
    </subcellularLocation>
</comment>
<keyword evidence="10" id="KW-0238">DNA-binding</keyword>
<keyword evidence="7 12" id="KW-0479">Metal-binding</keyword>
<dbReference type="PANTHER" id="PTHR33202:SF2">
    <property type="entry name" value="FERRIC UPTAKE REGULATION PROTEIN"/>
    <property type="match status" value="1"/>
</dbReference>
<organism evidence="14 15">
    <name type="scientific">Anatilimnocola aggregata</name>
    <dbReference type="NCBI Taxonomy" id="2528021"/>
    <lineage>
        <taxon>Bacteria</taxon>
        <taxon>Pseudomonadati</taxon>
        <taxon>Planctomycetota</taxon>
        <taxon>Planctomycetia</taxon>
        <taxon>Pirellulales</taxon>
        <taxon>Pirellulaceae</taxon>
        <taxon>Anatilimnocola</taxon>
    </lineage>
</organism>
<dbReference type="GO" id="GO:0045892">
    <property type="term" value="P:negative regulation of DNA-templated transcription"/>
    <property type="evidence" value="ECO:0007669"/>
    <property type="project" value="TreeGrafter"/>
</dbReference>
<evidence type="ECO:0000256" key="9">
    <source>
        <dbReference type="ARBA" id="ARBA00023015"/>
    </source>
</evidence>
<evidence type="ECO:0000256" key="7">
    <source>
        <dbReference type="ARBA" id="ARBA00022723"/>
    </source>
</evidence>
<feature type="binding site" evidence="12">
    <location>
        <position position="153"/>
    </location>
    <ligand>
        <name>Zn(2+)</name>
        <dbReference type="ChEBI" id="CHEBI:29105"/>
    </ligand>
</feature>
<evidence type="ECO:0000256" key="10">
    <source>
        <dbReference type="ARBA" id="ARBA00023125"/>
    </source>
</evidence>
<name>A0A517YC25_9BACT</name>
<keyword evidence="6" id="KW-0678">Repressor</keyword>
<dbReference type="KEGG" id="aagg:ETAA8_27610"/>
<proteinExistence type="inferred from homology"/>
<keyword evidence="5" id="KW-0963">Cytoplasm</keyword>
<dbReference type="SUPFAM" id="SSF46785">
    <property type="entry name" value="Winged helix' DNA-binding domain"/>
    <property type="match status" value="1"/>
</dbReference>
<evidence type="ECO:0000256" key="13">
    <source>
        <dbReference type="PIRSR" id="PIRSR602481-2"/>
    </source>
</evidence>
<evidence type="ECO:0000256" key="12">
    <source>
        <dbReference type="PIRSR" id="PIRSR602481-1"/>
    </source>
</evidence>
<dbReference type="GO" id="GO:0003700">
    <property type="term" value="F:DNA-binding transcription factor activity"/>
    <property type="evidence" value="ECO:0007669"/>
    <property type="project" value="InterPro"/>
</dbReference>
<dbReference type="GO" id="GO:0000976">
    <property type="term" value="F:transcription cis-regulatory region binding"/>
    <property type="evidence" value="ECO:0007669"/>
    <property type="project" value="TreeGrafter"/>
</dbReference>
<evidence type="ECO:0000256" key="5">
    <source>
        <dbReference type="ARBA" id="ARBA00022490"/>
    </source>
</evidence>
<dbReference type="GO" id="GO:1900376">
    <property type="term" value="P:regulation of secondary metabolite biosynthetic process"/>
    <property type="evidence" value="ECO:0007669"/>
    <property type="project" value="TreeGrafter"/>
</dbReference>
<reference evidence="14 15" key="1">
    <citation type="submission" date="2019-02" db="EMBL/GenBank/DDBJ databases">
        <title>Deep-cultivation of Planctomycetes and their phenomic and genomic characterization uncovers novel biology.</title>
        <authorList>
            <person name="Wiegand S."/>
            <person name="Jogler M."/>
            <person name="Boedeker C."/>
            <person name="Pinto D."/>
            <person name="Vollmers J."/>
            <person name="Rivas-Marin E."/>
            <person name="Kohn T."/>
            <person name="Peeters S.H."/>
            <person name="Heuer A."/>
            <person name="Rast P."/>
            <person name="Oberbeckmann S."/>
            <person name="Bunk B."/>
            <person name="Jeske O."/>
            <person name="Meyerdierks A."/>
            <person name="Storesund J.E."/>
            <person name="Kallscheuer N."/>
            <person name="Luecker S."/>
            <person name="Lage O.M."/>
            <person name="Pohl T."/>
            <person name="Merkel B.J."/>
            <person name="Hornburger P."/>
            <person name="Mueller R.-W."/>
            <person name="Bruemmer F."/>
            <person name="Labrenz M."/>
            <person name="Spormann A.M."/>
            <person name="Op den Camp H."/>
            <person name="Overmann J."/>
            <person name="Amann R."/>
            <person name="Jetten M.S.M."/>
            <person name="Mascher T."/>
            <person name="Medema M.H."/>
            <person name="Devos D.P."/>
            <person name="Kaster A.-K."/>
            <person name="Ovreas L."/>
            <person name="Rohde M."/>
            <person name="Galperin M.Y."/>
            <person name="Jogler C."/>
        </authorList>
    </citation>
    <scope>NUCLEOTIDE SEQUENCE [LARGE SCALE GENOMIC DNA]</scope>
    <source>
        <strain evidence="14 15">ETA_A8</strain>
    </source>
</reference>
<comment type="cofactor">
    <cofactor evidence="13">
        <name>Mn(2+)</name>
        <dbReference type="ChEBI" id="CHEBI:29035"/>
    </cofactor>
    <cofactor evidence="13">
        <name>Fe(2+)</name>
        <dbReference type="ChEBI" id="CHEBI:29033"/>
    </cofactor>
    <text evidence="13">Binds 1 Mn(2+) or Fe(2+) ion per subunit.</text>
</comment>
<feature type="binding site" evidence="12">
    <location>
        <position position="113"/>
    </location>
    <ligand>
        <name>Zn(2+)</name>
        <dbReference type="ChEBI" id="CHEBI:29105"/>
    </ligand>
</feature>
<dbReference type="Pfam" id="PF01475">
    <property type="entry name" value="FUR"/>
    <property type="match status" value="1"/>
</dbReference>
<dbReference type="EMBL" id="CP036274">
    <property type="protein sequence ID" value="QDU27672.1"/>
    <property type="molecule type" value="Genomic_DNA"/>
</dbReference>
<dbReference type="InterPro" id="IPR036388">
    <property type="entry name" value="WH-like_DNA-bd_sf"/>
</dbReference>
<feature type="binding site" evidence="13">
    <location>
        <position position="106"/>
    </location>
    <ligand>
        <name>Fe cation</name>
        <dbReference type="ChEBI" id="CHEBI:24875"/>
    </ligand>
</feature>
<evidence type="ECO:0000313" key="15">
    <source>
        <dbReference type="Proteomes" id="UP000315017"/>
    </source>
</evidence>
<gene>
    <name evidence="14" type="primary">fur_1</name>
    <name evidence="14" type="ORF">ETAA8_27610</name>
</gene>
<evidence type="ECO:0000256" key="4">
    <source>
        <dbReference type="ARBA" id="ARBA00020910"/>
    </source>
</evidence>
<keyword evidence="8 12" id="KW-0862">Zinc</keyword>
<keyword evidence="9" id="KW-0805">Transcription regulation</keyword>
<dbReference type="Proteomes" id="UP000315017">
    <property type="component" value="Chromosome"/>
</dbReference>
<dbReference type="InterPro" id="IPR036390">
    <property type="entry name" value="WH_DNA-bd_sf"/>
</dbReference>